<accession>A0A7J7KP14</accession>
<gene>
    <name evidence="8" type="ORF">EB796_001811</name>
</gene>
<sequence length="492" mass="55591">MGILSSNYFHISYTECSKMSDRDNQARVAANQILYGSIDQHSLSNGTQSTKSMDSVETVIRNVPISPLRRAFCLLVLFDLIVSVILWLIHTEVKSDGDNTMAAFKKEVVAYTFCSSLFDTVMLSTFRFVTLLLPYALFRSKYPWFVAGTTLVSSVFMLCKVILYKYDKTGNAGLQIIAYIVLISSVVISWVETWLMDLKVLPTEKKEMERLLAARERAAHEHTENSPLLSRLLRPARTEESYYSPVHSDSDDQNQDSDDEARSFHSAATSRSHSRTHSLTSSMSQGTHYKTVITEAQRIAIQLADSDDWNKESGTDETEGIVYSKHTKTYGKIFKLVAVIDIDALSLYNDLVDNAEAIPKWNPTVLEVRTLETVDDNTEITYNIAAEGAAGMVSSRDFVVLRHWEQLDGWYITSSVSVDLPSMPPHPKYVRGEQRPGVIRLKHVDTNKVFMEWLLNSNLKGWLPQYLIDQALSGVLMTYLVNLRKHAATLTQ</sequence>
<dbReference type="SUPFAM" id="SSF55961">
    <property type="entry name" value="Bet v1-like"/>
    <property type="match status" value="1"/>
</dbReference>
<evidence type="ECO:0000256" key="3">
    <source>
        <dbReference type="ARBA" id="ARBA00023136"/>
    </source>
</evidence>
<dbReference type="SMART" id="SM00234">
    <property type="entry name" value="START"/>
    <property type="match status" value="1"/>
</dbReference>
<keyword evidence="2 5" id="KW-0812">Transmembrane</keyword>
<feature type="transmembrane region" description="Helical" evidence="5">
    <location>
        <begin position="176"/>
        <end position="196"/>
    </location>
</feature>
<evidence type="ECO:0000256" key="4">
    <source>
        <dbReference type="SAM" id="MobiDB-lite"/>
    </source>
</evidence>
<dbReference type="GO" id="GO:0031902">
    <property type="term" value="C:late endosome membrane"/>
    <property type="evidence" value="ECO:0007669"/>
    <property type="project" value="TreeGrafter"/>
</dbReference>
<protein>
    <submittedName>
        <fullName evidence="8">STARD3</fullName>
    </submittedName>
</protein>
<dbReference type="GO" id="GO:0005789">
    <property type="term" value="C:endoplasmic reticulum membrane"/>
    <property type="evidence" value="ECO:0007669"/>
    <property type="project" value="TreeGrafter"/>
</dbReference>
<reference evidence="8" key="1">
    <citation type="submission" date="2020-06" db="EMBL/GenBank/DDBJ databases">
        <title>Draft genome of Bugula neritina, a colonial animal packing powerful symbionts and potential medicines.</title>
        <authorList>
            <person name="Rayko M."/>
        </authorList>
    </citation>
    <scope>NUCLEOTIDE SEQUENCE [LARGE SCALE GENOMIC DNA]</scope>
    <source>
        <strain evidence="8">Kwan_BN1</strain>
    </source>
</reference>
<dbReference type="InterPro" id="IPR019498">
    <property type="entry name" value="MENTAL"/>
</dbReference>
<keyword evidence="9" id="KW-1185">Reference proteome</keyword>
<dbReference type="PROSITE" id="PS51439">
    <property type="entry name" value="MENTAL"/>
    <property type="match status" value="1"/>
</dbReference>
<dbReference type="PANTHER" id="PTHR46121">
    <property type="entry name" value="STEROIDOGENIC ACUTE REGULATORY PROTEIN-LIKE"/>
    <property type="match status" value="1"/>
</dbReference>
<evidence type="ECO:0000256" key="5">
    <source>
        <dbReference type="SAM" id="Phobius"/>
    </source>
</evidence>
<organism evidence="8 9">
    <name type="scientific">Bugula neritina</name>
    <name type="common">Brown bryozoan</name>
    <name type="synonym">Sertularia neritina</name>
    <dbReference type="NCBI Taxonomy" id="10212"/>
    <lineage>
        <taxon>Eukaryota</taxon>
        <taxon>Metazoa</taxon>
        <taxon>Spiralia</taxon>
        <taxon>Lophotrochozoa</taxon>
        <taxon>Bryozoa</taxon>
        <taxon>Gymnolaemata</taxon>
        <taxon>Cheilostomatida</taxon>
        <taxon>Flustrina</taxon>
        <taxon>Buguloidea</taxon>
        <taxon>Bugulidae</taxon>
        <taxon>Bugula</taxon>
    </lineage>
</organism>
<dbReference type="InterPro" id="IPR023393">
    <property type="entry name" value="START-like_dom_sf"/>
</dbReference>
<proteinExistence type="predicted"/>
<dbReference type="PROSITE" id="PS50848">
    <property type="entry name" value="START"/>
    <property type="match status" value="1"/>
</dbReference>
<dbReference type="PRINTS" id="PR00978">
    <property type="entry name" value="STARPROTEIN"/>
</dbReference>
<evidence type="ECO:0000256" key="2">
    <source>
        <dbReference type="ARBA" id="ARBA00022692"/>
    </source>
</evidence>
<dbReference type="Proteomes" id="UP000593567">
    <property type="component" value="Unassembled WGS sequence"/>
</dbReference>
<dbReference type="GO" id="GO:0008289">
    <property type="term" value="F:lipid binding"/>
    <property type="evidence" value="ECO:0007669"/>
    <property type="project" value="InterPro"/>
</dbReference>
<dbReference type="Gene3D" id="3.30.530.20">
    <property type="match status" value="1"/>
</dbReference>
<keyword evidence="5" id="KW-1133">Transmembrane helix</keyword>
<keyword evidence="3 5" id="KW-0472">Membrane</keyword>
<dbReference type="Pfam" id="PF10457">
    <property type="entry name" value="MENTAL"/>
    <property type="match status" value="1"/>
</dbReference>
<evidence type="ECO:0000313" key="9">
    <source>
        <dbReference type="Proteomes" id="UP000593567"/>
    </source>
</evidence>
<name>A0A7J7KP14_BUGNE</name>
<dbReference type="OrthoDB" id="74575at2759"/>
<feature type="transmembrane region" description="Helical" evidence="5">
    <location>
        <begin position="142"/>
        <end position="164"/>
    </location>
</feature>
<comment type="caution">
    <text evidence="8">The sequence shown here is derived from an EMBL/GenBank/DDBJ whole genome shotgun (WGS) entry which is preliminary data.</text>
</comment>
<dbReference type="InterPro" id="IPR051869">
    <property type="entry name" value="STARD3"/>
</dbReference>
<evidence type="ECO:0000259" key="6">
    <source>
        <dbReference type="PROSITE" id="PS50848"/>
    </source>
</evidence>
<dbReference type="InterPro" id="IPR000799">
    <property type="entry name" value="StAR-like"/>
</dbReference>
<dbReference type="PANTHER" id="PTHR46121:SF4">
    <property type="entry name" value="STEROIDOGENIC ACUTE REGULATORY PROTEIN-LIKE"/>
    <property type="match status" value="1"/>
</dbReference>
<feature type="domain" description="START" evidence="6">
    <location>
        <begin position="304"/>
        <end position="492"/>
    </location>
</feature>
<comment type="subcellular location">
    <subcellularLocation>
        <location evidence="1">Membrane</location>
        <topology evidence="1">Multi-pass membrane protein</topology>
    </subcellularLocation>
</comment>
<feature type="compositionally biased region" description="Low complexity" evidence="4">
    <location>
        <begin position="264"/>
        <end position="284"/>
    </location>
</feature>
<dbReference type="GO" id="GO:0099044">
    <property type="term" value="P:vesicle tethering to endoplasmic reticulum"/>
    <property type="evidence" value="ECO:0007669"/>
    <property type="project" value="TreeGrafter"/>
</dbReference>
<evidence type="ECO:0000256" key="1">
    <source>
        <dbReference type="ARBA" id="ARBA00004141"/>
    </source>
</evidence>
<dbReference type="InterPro" id="IPR002913">
    <property type="entry name" value="START_lipid-bd_dom"/>
</dbReference>
<dbReference type="GO" id="GO:0140284">
    <property type="term" value="C:endoplasmic reticulum-endosome membrane contact site"/>
    <property type="evidence" value="ECO:0007669"/>
    <property type="project" value="TreeGrafter"/>
</dbReference>
<dbReference type="EMBL" id="VXIV02000201">
    <property type="protein sequence ID" value="KAF6039888.1"/>
    <property type="molecule type" value="Genomic_DNA"/>
</dbReference>
<feature type="transmembrane region" description="Helical" evidence="5">
    <location>
        <begin position="109"/>
        <end position="130"/>
    </location>
</feature>
<dbReference type="AlphaFoldDB" id="A0A7J7KP14"/>
<evidence type="ECO:0000313" key="8">
    <source>
        <dbReference type="EMBL" id="KAF6039888.1"/>
    </source>
</evidence>
<feature type="region of interest" description="Disordered" evidence="4">
    <location>
        <begin position="243"/>
        <end position="285"/>
    </location>
</feature>
<feature type="transmembrane region" description="Helical" evidence="5">
    <location>
        <begin position="71"/>
        <end position="89"/>
    </location>
</feature>
<dbReference type="GO" id="GO:0005765">
    <property type="term" value="C:lysosomal membrane"/>
    <property type="evidence" value="ECO:0007669"/>
    <property type="project" value="TreeGrafter"/>
</dbReference>
<feature type="domain" description="MENTAL" evidence="7">
    <location>
        <begin position="65"/>
        <end position="244"/>
    </location>
</feature>
<evidence type="ECO:0000259" key="7">
    <source>
        <dbReference type="PROSITE" id="PS51439"/>
    </source>
</evidence>
<dbReference type="Pfam" id="PF01852">
    <property type="entry name" value="START"/>
    <property type="match status" value="1"/>
</dbReference>